<dbReference type="SUPFAM" id="SSF46894">
    <property type="entry name" value="C-terminal effector domain of the bipartite response regulators"/>
    <property type="match status" value="1"/>
</dbReference>
<dbReference type="SMART" id="SM00421">
    <property type="entry name" value="HTH_LUXR"/>
    <property type="match status" value="1"/>
</dbReference>
<dbReference type="Gene3D" id="3.40.50.2300">
    <property type="match status" value="1"/>
</dbReference>
<dbReference type="GO" id="GO:0006355">
    <property type="term" value="P:regulation of DNA-templated transcription"/>
    <property type="evidence" value="ECO:0007669"/>
    <property type="project" value="InterPro"/>
</dbReference>
<dbReference type="GO" id="GO:0003677">
    <property type="term" value="F:DNA binding"/>
    <property type="evidence" value="ECO:0007669"/>
    <property type="project" value="UniProtKB-KW"/>
</dbReference>
<comment type="caution">
    <text evidence="2">Lacks conserved residue(s) required for the propagation of feature annotation.</text>
</comment>
<dbReference type="InterPro" id="IPR001789">
    <property type="entry name" value="Sig_transdc_resp-reg_receiver"/>
</dbReference>
<reference evidence="6" key="1">
    <citation type="submission" date="2016-10" db="EMBL/GenBank/DDBJ databases">
        <authorList>
            <person name="Varghese N."/>
            <person name="Submissions S."/>
        </authorList>
    </citation>
    <scope>NUCLEOTIDE SEQUENCE [LARGE SCALE GENOMIC DNA]</scope>
    <source>
        <strain evidence="6">LMG 26383,CCUG 61248,R- 45681</strain>
    </source>
</reference>
<dbReference type="Proteomes" id="UP000199664">
    <property type="component" value="Unassembled WGS sequence"/>
</dbReference>
<protein>
    <submittedName>
        <fullName evidence="5">DNA-binding response regulator, NarL/FixJ family, contains REC and HTH domains</fullName>
    </submittedName>
</protein>
<dbReference type="PRINTS" id="PR00038">
    <property type="entry name" value="HTHLUXR"/>
</dbReference>
<dbReference type="CDD" id="cd06170">
    <property type="entry name" value="LuxR_C_like"/>
    <property type="match status" value="1"/>
</dbReference>
<dbReference type="AlphaFoldDB" id="A0A1H7ZFK3"/>
<dbReference type="InterPro" id="IPR016032">
    <property type="entry name" value="Sig_transdc_resp-reg_C-effctor"/>
</dbReference>
<dbReference type="InterPro" id="IPR000792">
    <property type="entry name" value="Tscrpt_reg_LuxR_C"/>
</dbReference>
<dbReference type="STRING" id="1036779.SAMN04515666_11483"/>
<dbReference type="PANTHER" id="PTHR43214">
    <property type="entry name" value="TWO-COMPONENT RESPONSE REGULATOR"/>
    <property type="match status" value="1"/>
</dbReference>
<accession>A0A1H7ZFK3</accession>
<dbReference type="PROSITE" id="PS50110">
    <property type="entry name" value="RESPONSE_REGULATORY"/>
    <property type="match status" value="1"/>
</dbReference>
<organism evidence="5 6">
    <name type="scientific">Bosea lupini</name>
    <dbReference type="NCBI Taxonomy" id="1036779"/>
    <lineage>
        <taxon>Bacteria</taxon>
        <taxon>Pseudomonadati</taxon>
        <taxon>Pseudomonadota</taxon>
        <taxon>Alphaproteobacteria</taxon>
        <taxon>Hyphomicrobiales</taxon>
        <taxon>Boseaceae</taxon>
        <taxon>Bosea</taxon>
    </lineage>
</organism>
<evidence type="ECO:0000256" key="1">
    <source>
        <dbReference type="ARBA" id="ARBA00023125"/>
    </source>
</evidence>
<dbReference type="InterPro" id="IPR011006">
    <property type="entry name" value="CheY-like_superfamily"/>
</dbReference>
<dbReference type="EMBL" id="FOAN01000014">
    <property type="protein sequence ID" value="SEM57075.1"/>
    <property type="molecule type" value="Genomic_DNA"/>
</dbReference>
<dbReference type="RefSeq" id="WP_167561779.1">
    <property type="nucleotide sequence ID" value="NZ_FOAN01000014.1"/>
</dbReference>
<name>A0A1H7ZFK3_9HYPH</name>
<evidence type="ECO:0000313" key="6">
    <source>
        <dbReference type="Proteomes" id="UP000199664"/>
    </source>
</evidence>
<feature type="domain" description="HTH luxR-type" evidence="3">
    <location>
        <begin position="158"/>
        <end position="223"/>
    </location>
</feature>
<proteinExistence type="predicted"/>
<dbReference type="SUPFAM" id="SSF52172">
    <property type="entry name" value="CheY-like"/>
    <property type="match status" value="1"/>
</dbReference>
<evidence type="ECO:0000259" key="4">
    <source>
        <dbReference type="PROSITE" id="PS50110"/>
    </source>
</evidence>
<evidence type="ECO:0000313" key="5">
    <source>
        <dbReference type="EMBL" id="SEM57075.1"/>
    </source>
</evidence>
<sequence length="228" mass="24415">MEGLAIMPASSPQRIALFGDQPIMLAGLNALVGAVPGATIIGVPSTMFDAVEFIRSQNPEVAIISIGTLRPAGLASVRRILGVSPLILILLVCDDRDASAIKAAFQLGIAGYLLNGASNDRLLQALKAVRAGGLYLDGGLAVSMRELRRPIGSLESRLDNPDDALSEREIQILRLVVSNNSNKSIAHQTGLSVRSVETYRFRACRKLGLSSRGDIMRYGSDRGWTLFD</sequence>
<dbReference type="GO" id="GO:0000160">
    <property type="term" value="P:phosphorelay signal transduction system"/>
    <property type="evidence" value="ECO:0007669"/>
    <property type="project" value="InterPro"/>
</dbReference>
<dbReference type="Pfam" id="PF00196">
    <property type="entry name" value="GerE"/>
    <property type="match status" value="1"/>
</dbReference>
<feature type="domain" description="Response regulatory" evidence="4">
    <location>
        <begin position="14"/>
        <end position="130"/>
    </location>
</feature>
<gene>
    <name evidence="5" type="ORF">SAMN04515666_11483</name>
</gene>
<dbReference type="InterPro" id="IPR039420">
    <property type="entry name" value="WalR-like"/>
</dbReference>
<evidence type="ECO:0000259" key="3">
    <source>
        <dbReference type="PROSITE" id="PS50043"/>
    </source>
</evidence>
<keyword evidence="1 5" id="KW-0238">DNA-binding</keyword>
<dbReference type="PROSITE" id="PS50043">
    <property type="entry name" value="HTH_LUXR_2"/>
    <property type="match status" value="1"/>
</dbReference>
<evidence type="ECO:0000256" key="2">
    <source>
        <dbReference type="PROSITE-ProRule" id="PRU00169"/>
    </source>
</evidence>
<keyword evidence="6" id="KW-1185">Reference proteome</keyword>